<dbReference type="EMBL" id="JBHSHL010000003">
    <property type="protein sequence ID" value="MFC4803578.1"/>
    <property type="molecule type" value="Genomic_DNA"/>
</dbReference>
<evidence type="ECO:0000256" key="5">
    <source>
        <dbReference type="ARBA" id="ARBA00023134"/>
    </source>
</evidence>
<feature type="short sequence motif" description="GXSXG" evidence="7">
    <location>
        <begin position="38"/>
        <end position="42"/>
    </location>
</feature>
<protein>
    <submittedName>
        <fullName evidence="10">Patatin-like phospholipase family protein</fullName>
    </submittedName>
</protein>
<evidence type="ECO:0000256" key="3">
    <source>
        <dbReference type="ARBA" id="ARBA00022801"/>
    </source>
</evidence>
<dbReference type="RefSeq" id="WP_379787019.1">
    <property type="nucleotide sequence ID" value="NZ_JBHSHL010000003.1"/>
</dbReference>
<dbReference type="InterPro" id="IPR016035">
    <property type="entry name" value="Acyl_Trfase/lysoPLipase"/>
</dbReference>
<keyword evidence="6" id="KW-0472">Membrane</keyword>
<feature type="short sequence motif" description="DGA/G" evidence="7">
    <location>
        <begin position="162"/>
        <end position="164"/>
    </location>
</feature>
<evidence type="ECO:0000313" key="11">
    <source>
        <dbReference type="Proteomes" id="UP001595916"/>
    </source>
</evidence>
<keyword evidence="3 7" id="KW-0378">Hydrolase</keyword>
<evidence type="ECO:0000256" key="8">
    <source>
        <dbReference type="SAM" id="Coils"/>
    </source>
</evidence>
<evidence type="ECO:0000256" key="7">
    <source>
        <dbReference type="PROSITE-ProRule" id="PRU01161"/>
    </source>
</evidence>
<dbReference type="SUPFAM" id="SSF52151">
    <property type="entry name" value="FabD/lysophospholipase-like"/>
    <property type="match status" value="1"/>
</dbReference>
<keyword evidence="7" id="KW-0442">Lipid degradation</keyword>
<feature type="active site" description="Nucleophile" evidence="7">
    <location>
        <position position="40"/>
    </location>
</feature>
<evidence type="ECO:0000313" key="10">
    <source>
        <dbReference type="EMBL" id="MFC4803578.1"/>
    </source>
</evidence>
<dbReference type="Gene3D" id="3.40.50.300">
    <property type="entry name" value="P-loop containing nucleotide triphosphate hydrolases"/>
    <property type="match status" value="1"/>
</dbReference>
<evidence type="ECO:0000256" key="4">
    <source>
        <dbReference type="ARBA" id="ARBA00023098"/>
    </source>
</evidence>
<keyword evidence="8" id="KW-0175">Coiled coil</keyword>
<feature type="short sequence motif" description="GXGXXG" evidence="7">
    <location>
        <begin position="9"/>
        <end position="14"/>
    </location>
</feature>
<keyword evidence="11" id="KW-1185">Reference proteome</keyword>
<evidence type="ECO:0000256" key="1">
    <source>
        <dbReference type="ARBA" id="ARBA00004370"/>
    </source>
</evidence>
<comment type="subcellular location">
    <subcellularLocation>
        <location evidence="1">Membrane</location>
    </subcellularLocation>
</comment>
<keyword evidence="4 7" id="KW-0443">Lipid metabolism</keyword>
<organism evidence="10 11">
    <name type="scientific">Filifactor villosus</name>
    <dbReference type="NCBI Taxonomy" id="29374"/>
    <lineage>
        <taxon>Bacteria</taxon>
        <taxon>Bacillati</taxon>
        <taxon>Bacillota</taxon>
        <taxon>Clostridia</taxon>
        <taxon>Peptostreptococcales</taxon>
        <taxon>Filifactoraceae</taxon>
        <taxon>Filifactor</taxon>
    </lineage>
</organism>
<dbReference type="PROSITE" id="PS51635">
    <property type="entry name" value="PNPLA"/>
    <property type="match status" value="1"/>
</dbReference>
<keyword evidence="5" id="KW-0342">GTP-binding</keyword>
<proteinExistence type="predicted"/>
<comment type="caution">
    <text evidence="10">The sequence shown here is derived from an EMBL/GenBank/DDBJ whole genome shotgun (WGS) entry which is preliminary data.</text>
</comment>
<feature type="active site" description="Proton acceptor" evidence="7">
    <location>
        <position position="162"/>
    </location>
</feature>
<dbReference type="Proteomes" id="UP001595916">
    <property type="component" value="Unassembled WGS sequence"/>
</dbReference>
<dbReference type="PANTHER" id="PTHR10465:SF0">
    <property type="entry name" value="SARCALUMENIN"/>
    <property type="match status" value="1"/>
</dbReference>
<reference evidence="11" key="1">
    <citation type="journal article" date="2019" name="Int. J. Syst. Evol. Microbiol.">
        <title>The Global Catalogue of Microorganisms (GCM) 10K type strain sequencing project: providing services to taxonomists for standard genome sequencing and annotation.</title>
        <authorList>
            <consortium name="The Broad Institute Genomics Platform"/>
            <consortium name="The Broad Institute Genome Sequencing Center for Infectious Disease"/>
            <person name="Wu L."/>
            <person name="Ma J."/>
        </authorList>
    </citation>
    <scope>NUCLEOTIDE SEQUENCE [LARGE SCALE GENOMIC DNA]</scope>
    <source>
        <strain evidence="11">CCUG 46385</strain>
    </source>
</reference>
<gene>
    <name evidence="10" type="ORF">ACFO4R_00635</name>
</gene>
<dbReference type="Pfam" id="PF00350">
    <property type="entry name" value="Dynamin_N"/>
    <property type="match status" value="1"/>
</dbReference>
<dbReference type="InterPro" id="IPR045063">
    <property type="entry name" value="Dynamin_N"/>
</dbReference>
<dbReference type="InterPro" id="IPR027094">
    <property type="entry name" value="Mitofusin_fam"/>
</dbReference>
<feature type="domain" description="PNPLA" evidence="9">
    <location>
        <begin position="5"/>
        <end position="176"/>
    </location>
</feature>
<dbReference type="InterPro" id="IPR002641">
    <property type="entry name" value="PNPLA_dom"/>
</dbReference>
<sequence>MNIGIVFEGGGGKGAYQIGAWKAIRELGIEPFVTCVSGTSVGALNAALFYKGSYQIAEEIWKGITNEDILHKKKIDSFDNGECLFSQEKLSQLIEEAVRCPSNNNTCKACYVTCRNRDKDEYKYFKWSDVYDVEFKKRILLASSAMPIVFESINIDGEWYVDGGANGDNIPVRPLERENLDYIIILHLSKNPANIRNFLGQIIEVFPSENLGGFIDGTLDFDQRSIRKRMDLGYMDTKSALLHLADICSSTNLKIQSRKKYRPAKKRKSFKIQINYMEDEKMTEFKFTSEDTRKEYEAKLNALKKIADTNSVDNAYLWDATVEKYATKISKVKSILQTEGINDFITSKMFKDIDNFLKRCSDSEFHIALVGAIKAGKSTLINALLGYEYASTKVTPETAALTKFKKAPLNSIKVTFYNELEWNDLWNSANEAKASVFLEEYATLGADSQKSNWLGQNDKIITCNTKEDLVTEIKKWTSSKSVCHYFVKEVEVSLQEFELPEGVVLVDTPGLDDVVEYRSNITRDYIDRANAVLVCIKSDALTGQEMATIYSVFANTRYNPGKVYIIATQIDTLNRPRESWIEQQEEWLKYLKGKGAYASLELAKKNLLPVSGYLYTLLKDYNNLSDDDDRSWDLDSIIRKFRIKNINENYQDLLNFTNIALLKNKINREIVQNHKQLLIDDIIGSYEICKESIRETMLSIKKNQEEIIRTSQGGIEEIKKKQAEYDAKYKEAEQDKKELESLLKKLKIATSQRADELEKAITSLA</sequence>
<dbReference type="SUPFAM" id="SSF52540">
    <property type="entry name" value="P-loop containing nucleoside triphosphate hydrolases"/>
    <property type="match status" value="1"/>
</dbReference>
<dbReference type="Pfam" id="PF01734">
    <property type="entry name" value="Patatin"/>
    <property type="match status" value="1"/>
</dbReference>
<dbReference type="Gene3D" id="3.40.1090.10">
    <property type="entry name" value="Cytosolic phospholipase A2 catalytic domain"/>
    <property type="match status" value="2"/>
</dbReference>
<accession>A0ABV9QH80</accession>
<feature type="coiled-coil region" evidence="8">
    <location>
        <begin position="715"/>
        <end position="759"/>
    </location>
</feature>
<dbReference type="PANTHER" id="PTHR10465">
    <property type="entry name" value="TRANSMEMBRANE GTPASE FZO1"/>
    <property type="match status" value="1"/>
</dbReference>
<evidence type="ECO:0000256" key="2">
    <source>
        <dbReference type="ARBA" id="ARBA00022741"/>
    </source>
</evidence>
<name>A0ABV9QH80_9FIRM</name>
<dbReference type="CDD" id="cd07209">
    <property type="entry name" value="Pat_hypo_Ecoli_Z1214_like"/>
    <property type="match status" value="1"/>
</dbReference>
<keyword evidence="2" id="KW-0547">Nucleotide-binding</keyword>
<dbReference type="InterPro" id="IPR027417">
    <property type="entry name" value="P-loop_NTPase"/>
</dbReference>
<evidence type="ECO:0000259" key="9">
    <source>
        <dbReference type="PROSITE" id="PS51635"/>
    </source>
</evidence>
<evidence type="ECO:0000256" key="6">
    <source>
        <dbReference type="ARBA" id="ARBA00023136"/>
    </source>
</evidence>